<feature type="compositionally biased region" description="Basic and acidic residues" evidence="5">
    <location>
        <begin position="160"/>
        <end position="182"/>
    </location>
</feature>
<comment type="caution">
    <text evidence="8">The sequence shown here is derived from an EMBL/GenBank/DDBJ whole genome shotgun (WGS) entry which is preliminary data.</text>
</comment>
<evidence type="ECO:0000256" key="4">
    <source>
        <dbReference type="PROSITE-ProRule" id="PRU01077"/>
    </source>
</evidence>
<dbReference type="InParanoid" id="A0A152A3I9"/>
<dbReference type="GO" id="GO:0005886">
    <property type="term" value="C:plasma membrane"/>
    <property type="evidence" value="ECO:0007669"/>
    <property type="project" value="TreeGrafter"/>
</dbReference>
<dbReference type="SUPFAM" id="SSF103657">
    <property type="entry name" value="BAR/IMD domain-like"/>
    <property type="match status" value="1"/>
</dbReference>
<reference evidence="8 9" key="1">
    <citation type="submission" date="2015-12" db="EMBL/GenBank/DDBJ databases">
        <title>Dictyostelia acquired genes for synthesis and detection of signals that induce cell-type specialization by lateral gene transfer from prokaryotes.</title>
        <authorList>
            <person name="Gloeckner G."/>
            <person name="Schaap P."/>
        </authorList>
    </citation>
    <scope>NUCLEOTIDE SEQUENCE [LARGE SCALE GENOMIC DNA]</scope>
    <source>
        <strain evidence="8 9">TK</strain>
    </source>
</reference>
<dbReference type="OrthoDB" id="10255964at2759"/>
<evidence type="ECO:0000313" key="9">
    <source>
        <dbReference type="Proteomes" id="UP000076078"/>
    </source>
</evidence>
<dbReference type="OMA" id="AMAHVFK"/>
<dbReference type="InterPro" id="IPR001060">
    <property type="entry name" value="FCH_dom"/>
</dbReference>
<evidence type="ECO:0000259" key="6">
    <source>
        <dbReference type="PROSITE" id="PS50002"/>
    </source>
</evidence>
<keyword evidence="1 3" id="KW-0728">SH3 domain</keyword>
<dbReference type="FunFam" id="1.20.1270.60:FF:000060">
    <property type="entry name" value="Actin polymerization protein Bzz1"/>
    <property type="match status" value="1"/>
</dbReference>
<dbReference type="SMART" id="SM00326">
    <property type="entry name" value="SH3"/>
    <property type="match status" value="2"/>
</dbReference>
<accession>A0A152A3I9</accession>
<feature type="compositionally biased region" description="Basic and acidic residues" evidence="5">
    <location>
        <begin position="124"/>
        <end position="153"/>
    </location>
</feature>
<name>A0A152A3I9_TIELA</name>
<dbReference type="Pfam" id="PF00018">
    <property type="entry name" value="SH3_1"/>
    <property type="match status" value="1"/>
</dbReference>
<dbReference type="CDD" id="cd07610">
    <property type="entry name" value="FCH_F-BAR"/>
    <property type="match status" value="1"/>
</dbReference>
<dbReference type="STRING" id="361077.A0A152A3I9"/>
<dbReference type="Pfam" id="PF14604">
    <property type="entry name" value="SH3_9"/>
    <property type="match status" value="1"/>
</dbReference>
<dbReference type="Pfam" id="PF00611">
    <property type="entry name" value="FCH"/>
    <property type="match status" value="1"/>
</dbReference>
<feature type="region of interest" description="Disordered" evidence="5">
    <location>
        <begin position="124"/>
        <end position="182"/>
    </location>
</feature>
<dbReference type="SMART" id="SM00055">
    <property type="entry name" value="FCH"/>
    <property type="match status" value="1"/>
</dbReference>
<evidence type="ECO:0000259" key="7">
    <source>
        <dbReference type="PROSITE" id="PS51741"/>
    </source>
</evidence>
<keyword evidence="2 4" id="KW-0175">Coiled coil</keyword>
<feature type="domain" description="F-BAR" evidence="7">
    <location>
        <begin position="3"/>
        <end position="256"/>
    </location>
</feature>
<feature type="compositionally biased region" description="Basic and acidic residues" evidence="5">
    <location>
        <begin position="305"/>
        <end position="319"/>
    </location>
</feature>
<dbReference type="GO" id="GO:0031982">
    <property type="term" value="C:vesicle"/>
    <property type="evidence" value="ECO:0007669"/>
    <property type="project" value="TreeGrafter"/>
</dbReference>
<dbReference type="Gene3D" id="1.20.1270.60">
    <property type="entry name" value="Arfaptin homology (AH) domain/BAR domain"/>
    <property type="match status" value="1"/>
</dbReference>
<feature type="compositionally biased region" description="Low complexity" evidence="5">
    <location>
        <begin position="320"/>
        <end position="338"/>
    </location>
</feature>
<dbReference type="AlphaFoldDB" id="A0A152A3I9"/>
<dbReference type="GO" id="GO:0008017">
    <property type="term" value="F:microtubule binding"/>
    <property type="evidence" value="ECO:0007669"/>
    <property type="project" value="TreeGrafter"/>
</dbReference>
<dbReference type="EMBL" id="LODT01000013">
    <property type="protein sequence ID" value="KYR00780.1"/>
    <property type="molecule type" value="Genomic_DNA"/>
</dbReference>
<feature type="region of interest" description="Disordered" evidence="5">
    <location>
        <begin position="297"/>
        <end position="346"/>
    </location>
</feature>
<dbReference type="PROSITE" id="PS51741">
    <property type="entry name" value="F_BAR"/>
    <property type="match status" value="1"/>
</dbReference>
<dbReference type="InterPro" id="IPR027267">
    <property type="entry name" value="AH/BAR_dom_sf"/>
</dbReference>
<evidence type="ECO:0000256" key="1">
    <source>
        <dbReference type="ARBA" id="ARBA00022443"/>
    </source>
</evidence>
<evidence type="ECO:0000256" key="2">
    <source>
        <dbReference type="ARBA" id="ARBA00023054"/>
    </source>
</evidence>
<dbReference type="InterPro" id="IPR001452">
    <property type="entry name" value="SH3_domain"/>
</dbReference>
<dbReference type="SUPFAM" id="SSF50044">
    <property type="entry name" value="SH3-domain"/>
    <property type="match status" value="2"/>
</dbReference>
<evidence type="ECO:0000313" key="8">
    <source>
        <dbReference type="EMBL" id="KYR00780.1"/>
    </source>
</evidence>
<feature type="domain" description="SH3" evidence="6">
    <location>
        <begin position="438"/>
        <end position="497"/>
    </location>
</feature>
<proteinExistence type="predicted"/>
<keyword evidence="9" id="KW-1185">Reference proteome</keyword>
<sequence>MSRGFSEDLWDKFESVVKKVDNGKVFTQTMSKFLLKQQQIESAYAKSLVKLCKDKSFAPDMEIGTLKDSFQTYREQLELIGQLHEDFSAKLEKIITNGLELYLEESRKQRKSLIASGEKLTKDLKTAEQNESKAKQNYERLKKKQEESHEELAKQPPGPKEQKARKNLESATKSADKGDNEYKDSVKILQQQQQKFYHEEMPKILGDLQKFESERIELSKDWLKDIIVQNEILPPQITIHNDNIKRSIEEIDKEKDIQSYILATMSGAQKPNEAQYEPYQPSNGHLSFTALSSPSLNISQGLDKPNARKSGEVLSHHDSNSSINSSNNKIRNSTSNNSLNGATSNGGAALINNQNLAQNGSNGASNGKQEPETVIGLYDYNATEETEISFKAKAVIKVLMRDESGWWQGTVVGGDGKVGMFPSNFIFSESEQKKKTQVVGGKCKVLYDYVSDCDGELAIKEGEILTIENEDEGWYFGTNEKGVSGRYPSNYCQILQE</sequence>
<evidence type="ECO:0000256" key="5">
    <source>
        <dbReference type="SAM" id="MobiDB-lite"/>
    </source>
</evidence>
<dbReference type="InterPro" id="IPR031160">
    <property type="entry name" value="F_BAR_dom"/>
</dbReference>
<feature type="domain" description="SH3" evidence="6">
    <location>
        <begin position="369"/>
        <end position="431"/>
    </location>
</feature>
<dbReference type="InterPro" id="IPR036028">
    <property type="entry name" value="SH3-like_dom_sf"/>
</dbReference>
<dbReference type="GO" id="GO:0042330">
    <property type="term" value="P:taxis"/>
    <property type="evidence" value="ECO:0007669"/>
    <property type="project" value="UniProtKB-ARBA"/>
</dbReference>
<dbReference type="GO" id="GO:0016050">
    <property type="term" value="P:vesicle organization"/>
    <property type="evidence" value="ECO:0007669"/>
    <property type="project" value="TreeGrafter"/>
</dbReference>
<dbReference type="PROSITE" id="PS50002">
    <property type="entry name" value="SH3"/>
    <property type="match status" value="2"/>
</dbReference>
<dbReference type="Gene3D" id="2.30.30.40">
    <property type="entry name" value="SH3 Domains"/>
    <property type="match status" value="2"/>
</dbReference>
<dbReference type="PANTHER" id="PTHR23065:SF52">
    <property type="entry name" value="SH3 AND F-BAR DOMAIN-CONTAINING PROTEIN DDB_G0271676"/>
    <property type="match status" value="1"/>
</dbReference>
<dbReference type="PRINTS" id="PR00452">
    <property type="entry name" value="SH3DOMAIN"/>
</dbReference>
<dbReference type="GO" id="GO:0005737">
    <property type="term" value="C:cytoplasm"/>
    <property type="evidence" value="ECO:0007669"/>
    <property type="project" value="TreeGrafter"/>
</dbReference>
<organism evidence="8 9">
    <name type="scientific">Tieghemostelium lacteum</name>
    <name type="common">Slime mold</name>
    <name type="synonym">Dictyostelium lacteum</name>
    <dbReference type="NCBI Taxonomy" id="361077"/>
    <lineage>
        <taxon>Eukaryota</taxon>
        <taxon>Amoebozoa</taxon>
        <taxon>Evosea</taxon>
        <taxon>Eumycetozoa</taxon>
        <taxon>Dictyostelia</taxon>
        <taxon>Dictyosteliales</taxon>
        <taxon>Raperosteliaceae</taxon>
        <taxon>Tieghemostelium</taxon>
    </lineage>
</organism>
<dbReference type="GO" id="GO:0030041">
    <property type="term" value="P:actin filament polymerization"/>
    <property type="evidence" value="ECO:0007669"/>
    <property type="project" value="TreeGrafter"/>
</dbReference>
<dbReference type="CDD" id="cd00174">
    <property type="entry name" value="SH3"/>
    <property type="match status" value="2"/>
</dbReference>
<protein>
    <submittedName>
        <fullName evidence="8">SH3 domain-containing protein</fullName>
    </submittedName>
</protein>
<dbReference type="Proteomes" id="UP000076078">
    <property type="component" value="Unassembled WGS sequence"/>
</dbReference>
<evidence type="ECO:0000256" key="3">
    <source>
        <dbReference type="PROSITE-ProRule" id="PRU00192"/>
    </source>
</evidence>
<gene>
    <name evidence="8" type="ORF">DLAC_02826</name>
</gene>
<dbReference type="FunCoup" id="A0A152A3I9">
    <property type="interactions" value="13"/>
</dbReference>
<dbReference type="PANTHER" id="PTHR23065">
    <property type="entry name" value="PROLINE-SERINE-THREONINE PHOSPHATASE INTERACTING PROTEIN 1"/>
    <property type="match status" value="1"/>
</dbReference>